<proteinExistence type="predicted"/>
<comment type="caution">
    <text evidence="1">The sequence shown here is derived from an EMBL/GenBank/DDBJ whole genome shotgun (WGS) entry which is preliminary data.</text>
</comment>
<dbReference type="Proteomes" id="UP000589984">
    <property type="component" value="Unassembled WGS sequence"/>
</dbReference>
<protein>
    <submittedName>
        <fullName evidence="1">Uncharacterized protein</fullName>
    </submittedName>
</protein>
<sequence>MAKTFTAPFAQTPKTATAIVTAAAASLTTDAPTNTVELLTAGTDGAILTQLSAIPRDTVTASSLVLFISKDAGTTKHLVDSALMEAITVNVTTAIPVTAFERYSETTPLRLEAGDKLYVGSQVAATNGIVFHAEYTDY</sequence>
<evidence type="ECO:0000313" key="2">
    <source>
        <dbReference type="Proteomes" id="UP000589984"/>
    </source>
</evidence>
<accession>A0A7Y6RFT9</accession>
<dbReference type="RefSeq" id="WP_176304802.1">
    <property type="nucleotide sequence ID" value="NZ_JABWCV010000031.1"/>
</dbReference>
<evidence type="ECO:0000313" key="1">
    <source>
        <dbReference type="EMBL" id="NVF16219.1"/>
    </source>
</evidence>
<name>A0A7Y6RFT9_9GAMM</name>
<gene>
    <name evidence="1" type="ORF">HUO07_18925</name>
</gene>
<dbReference type="EMBL" id="JABWCV010000031">
    <property type="protein sequence ID" value="NVF16219.1"/>
    <property type="molecule type" value="Genomic_DNA"/>
</dbReference>
<organism evidence="1 2">
    <name type="scientific">Vreelandella maris</name>
    <dbReference type="NCBI Taxonomy" id="2729617"/>
    <lineage>
        <taxon>Bacteria</taxon>
        <taxon>Pseudomonadati</taxon>
        <taxon>Pseudomonadota</taxon>
        <taxon>Gammaproteobacteria</taxon>
        <taxon>Oceanospirillales</taxon>
        <taxon>Halomonadaceae</taxon>
        <taxon>Vreelandella</taxon>
    </lineage>
</organism>
<reference evidence="1 2" key="1">
    <citation type="submission" date="2020-06" db="EMBL/GenBank/DDBJ databases">
        <title>Halomonas sp. QX-1 draft genome sequence.</title>
        <authorList>
            <person name="Qiu X."/>
        </authorList>
    </citation>
    <scope>NUCLEOTIDE SEQUENCE [LARGE SCALE GENOMIC DNA]</scope>
    <source>
        <strain evidence="1 2">QX-1</strain>
    </source>
</reference>
<keyword evidence="2" id="KW-1185">Reference proteome</keyword>
<dbReference type="AlphaFoldDB" id="A0A7Y6RFT9"/>